<dbReference type="InterPro" id="IPR050358">
    <property type="entry name" value="RSE1/DDB1/CFT1"/>
</dbReference>
<keyword evidence="3" id="KW-1185">Reference proteome</keyword>
<evidence type="ECO:0000313" key="2">
    <source>
        <dbReference type="EMBL" id="QQP56974.1"/>
    </source>
</evidence>
<dbReference type="Gene3D" id="2.130.10.10">
    <property type="entry name" value="YVTN repeat-like/Quinoprotein amine dehydrogenase"/>
    <property type="match status" value="1"/>
</dbReference>
<evidence type="ECO:0008006" key="4">
    <source>
        <dbReference type="Google" id="ProtNLM"/>
    </source>
</evidence>
<proteinExistence type="predicted"/>
<feature type="non-terminal residue" evidence="2">
    <location>
        <position position="527"/>
    </location>
</feature>
<feature type="region of interest" description="Disordered" evidence="1">
    <location>
        <begin position="371"/>
        <end position="395"/>
    </location>
</feature>
<dbReference type="OrthoDB" id="6109at2759"/>
<reference evidence="3" key="1">
    <citation type="submission" date="2021-01" db="EMBL/GenBank/DDBJ databases">
        <title>Caligus Genome Assembly.</title>
        <authorList>
            <person name="Gallardo-Escarate C."/>
        </authorList>
    </citation>
    <scope>NUCLEOTIDE SEQUENCE [LARGE SCALE GENOMIC DNA]</scope>
</reference>
<sequence>MLCISDEETREGFVHNFQVPVVRADPDSRCAAMLVYGRQIVILPFKGDAISEKKDAEDIRNSKKSGIVSSAKVLASYTLDLKSVIQTNNVNNIIDIQFLHGYNQPTLLILYEPLKTFSGRIAVRKDTCRLDVLPFDCLGALPVPKPIGGHAALRHVHQLRGDQDVTTDIHVKPLGGNKDRPGRSKAEFILKGGELYVLTLLVDSMRMIRGFHMDKSAASVLTTCLTVTEDSYLFLGSRLGNSLLLQFTEKDSGTLLPTSEPPSKKKRVEEPSDIDFEVYGQVETSSSSTQISTFSFEVCDSLLNIGPCEINHGRARLSSEEFLGSTTPDPDIELPYVSYSKRPTTGRDYPRAPRLQQRLDGHRGLVRCKHGGTRLSHPIPRGLHHDSTNGARDQPLDKSGFYTEGPTIFTVTLGTTNTSLKSWKRTFGYSMDQSSLRAPLLTKVSSQPAPRIRISSFSQIKASSSSVPKLNILKSNQRNTKSQMRTVTAFKDMEPEDVGIKVTNGVSSTKAQAIENEDDLLYGDSAP</sequence>
<gene>
    <name evidence="2" type="ORF">FKW44_001819</name>
</gene>
<accession>A0A7T8QVU5</accession>
<evidence type="ECO:0000313" key="3">
    <source>
        <dbReference type="Proteomes" id="UP000595437"/>
    </source>
</evidence>
<dbReference type="Proteomes" id="UP000595437">
    <property type="component" value="Chromosome 1"/>
</dbReference>
<dbReference type="PANTHER" id="PTHR10644">
    <property type="entry name" value="DNA REPAIR/RNA PROCESSING CPSF FAMILY"/>
    <property type="match status" value="1"/>
</dbReference>
<dbReference type="InterPro" id="IPR015943">
    <property type="entry name" value="WD40/YVTN_repeat-like_dom_sf"/>
</dbReference>
<dbReference type="AlphaFoldDB" id="A0A7T8QVU5"/>
<name>A0A7T8QVU5_CALRO</name>
<protein>
    <recommendedName>
        <fullName evidence="4">Cleavage and polyadenylation specificity factor subunit 1</fullName>
    </recommendedName>
</protein>
<organism evidence="2 3">
    <name type="scientific">Caligus rogercresseyi</name>
    <name type="common">Sea louse</name>
    <dbReference type="NCBI Taxonomy" id="217165"/>
    <lineage>
        <taxon>Eukaryota</taxon>
        <taxon>Metazoa</taxon>
        <taxon>Ecdysozoa</taxon>
        <taxon>Arthropoda</taxon>
        <taxon>Crustacea</taxon>
        <taxon>Multicrustacea</taxon>
        <taxon>Hexanauplia</taxon>
        <taxon>Copepoda</taxon>
        <taxon>Siphonostomatoida</taxon>
        <taxon>Caligidae</taxon>
        <taxon>Caligus</taxon>
    </lineage>
</organism>
<evidence type="ECO:0000256" key="1">
    <source>
        <dbReference type="SAM" id="MobiDB-lite"/>
    </source>
</evidence>
<dbReference type="EMBL" id="CP045890">
    <property type="protein sequence ID" value="QQP56974.1"/>
    <property type="molecule type" value="Genomic_DNA"/>
</dbReference>